<dbReference type="EMBL" id="JAOYFB010000036">
    <property type="protein sequence ID" value="KAK4021582.1"/>
    <property type="molecule type" value="Genomic_DNA"/>
</dbReference>
<evidence type="ECO:0000313" key="2">
    <source>
        <dbReference type="Proteomes" id="UP001234178"/>
    </source>
</evidence>
<proteinExistence type="predicted"/>
<name>A0ABR0A8X4_9CRUS</name>
<comment type="caution">
    <text evidence="1">The sequence shown here is derived from an EMBL/GenBank/DDBJ whole genome shotgun (WGS) entry which is preliminary data.</text>
</comment>
<keyword evidence="2" id="KW-1185">Reference proteome</keyword>
<reference evidence="1 2" key="1">
    <citation type="journal article" date="2023" name="Nucleic Acids Res.">
        <title>The hologenome of Daphnia magna reveals possible DNA methylation and microbiome-mediated evolution of the host genome.</title>
        <authorList>
            <person name="Chaturvedi A."/>
            <person name="Li X."/>
            <person name="Dhandapani V."/>
            <person name="Marshall H."/>
            <person name="Kissane S."/>
            <person name="Cuenca-Cambronero M."/>
            <person name="Asole G."/>
            <person name="Calvet F."/>
            <person name="Ruiz-Romero M."/>
            <person name="Marangio P."/>
            <person name="Guigo R."/>
            <person name="Rago D."/>
            <person name="Mirbahai L."/>
            <person name="Eastwood N."/>
            <person name="Colbourne J.K."/>
            <person name="Zhou J."/>
            <person name="Mallon E."/>
            <person name="Orsini L."/>
        </authorList>
    </citation>
    <scope>NUCLEOTIDE SEQUENCE [LARGE SCALE GENOMIC DNA]</scope>
    <source>
        <strain evidence="1">LRV0_1</strain>
    </source>
</reference>
<organism evidence="1 2">
    <name type="scientific">Daphnia magna</name>
    <dbReference type="NCBI Taxonomy" id="35525"/>
    <lineage>
        <taxon>Eukaryota</taxon>
        <taxon>Metazoa</taxon>
        <taxon>Ecdysozoa</taxon>
        <taxon>Arthropoda</taxon>
        <taxon>Crustacea</taxon>
        <taxon>Branchiopoda</taxon>
        <taxon>Diplostraca</taxon>
        <taxon>Cladocera</taxon>
        <taxon>Anomopoda</taxon>
        <taxon>Daphniidae</taxon>
        <taxon>Daphnia</taxon>
    </lineage>
</organism>
<evidence type="ECO:0000313" key="1">
    <source>
        <dbReference type="EMBL" id="KAK4021582.1"/>
    </source>
</evidence>
<gene>
    <name evidence="1" type="ORF">OUZ56_003494</name>
</gene>
<protein>
    <submittedName>
        <fullName evidence="1">Uncharacterized protein</fullName>
    </submittedName>
</protein>
<accession>A0ABR0A8X4</accession>
<dbReference type="Proteomes" id="UP001234178">
    <property type="component" value="Unassembled WGS sequence"/>
</dbReference>
<sequence>MICAQLCTANIGFALVPSPEWKLPILLYHIAPGQESVSGKGKDCGMGTSYMWVGFYLTADISKIH</sequence>